<keyword evidence="1" id="KW-0238">DNA-binding</keyword>
<dbReference type="Pfam" id="PF01381">
    <property type="entry name" value="HTH_3"/>
    <property type="match status" value="1"/>
</dbReference>
<feature type="coiled-coil region" evidence="2">
    <location>
        <begin position="110"/>
        <end position="137"/>
    </location>
</feature>
<protein>
    <submittedName>
        <fullName evidence="4">Helix-turn-helix</fullName>
    </submittedName>
</protein>
<sequence>MTTTAKPKHIGRNISRIRELRGMKQEALAFAIGVTQQTVSNIEGSETIEEDKLDAIAEVLGVSAEAIKNYSDEAVFNIIGNTYHNSSSDNSTMIAASMNFHPTFNPIDKLIESYEENKKLYERLVQAEKDKNEYLEKLLKGK</sequence>
<proteinExistence type="predicted"/>
<evidence type="ECO:0000313" key="5">
    <source>
        <dbReference type="Proteomes" id="UP000184112"/>
    </source>
</evidence>
<dbReference type="CDD" id="cd00093">
    <property type="entry name" value="HTH_XRE"/>
    <property type="match status" value="1"/>
</dbReference>
<evidence type="ECO:0000259" key="3">
    <source>
        <dbReference type="PROSITE" id="PS50943"/>
    </source>
</evidence>
<dbReference type="SMART" id="SM00530">
    <property type="entry name" value="HTH_XRE"/>
    <property type="match status" value="1"/>
</dbReference>
<dbReference type="GO" id="GO:0003677">
    <property type="term" value="F:DNA binding"/>
    <property type="evidence" value="ECO:0007669"/>
    <property type="project" value="UniProtKB-KW"/>
</dbReference>
<dbReference type="AlphaFoldDB" id="A0A1M5PZW1"/>
<reference evidence="4 5" key="1">
    <citation type="submission" date="2016-11" db="EMBL/GenBank/DDBJ databases">
        <authorList>
            <person name="Jaros S."/>
            <person name="Januszkiewicz K."/>
            <person name="Wedrychowicz H."/>
        </authorList>
    </citation>
    <scope>NUCLEOTIDE SEQUENCE [LARGE SCALE GENOMIC DNA]</scope>
    <source>
        <strain evidence="4 5">DSM 6792</strain>
    </source>
</reference>
<dbReference type="SUPFAM" id="SSF47413">
    <property type="entry name" value="lambda repressor-like DNA-binding domains"/>
    <property type="match status" value="1"/>
</dbReference>
<gene>
    <name evidence="4" type="ORF">SAMN05444388_106105</name>
</gene>
<dbReference type="Gene3D" id="1.10.260.40">
    <property type="entry name" value="lambda repressor-like DNA-binding domains"/>
    <property type="match status" value="1"/>
</dbReference>
<dbReference type="InterPro" id="IPR001387">
    <property type="entry name" value="Cro/C1-type_HTH"/>
</dbReference>
<accession>A0A1M5PZW1</accession>
<evidence type="ECO:0000313" key="4">
    <source>
        <dbReference type="EMBL" id="SHH06743.1"/>
    </source>
</evidence>
<feature type="domain" description="HTH cro/C1-type" evidence="3">
    <location>
        <begin position="14"/>
        <end position="67"/>
    </location>
</feature>
<evidence type="ECO:0000256" key="2">
    <source>
        <dbReference type="SAM" id="Coils"/>
    </source>
</evidence>
<dbReference type="EMBL" id="FQWH01000006">
    <property type="protein sequence ID" value="SHH06743.1"/>
    <property type="molecule type" value="Genomic_DNA"/>
</dbReference>
<dbReference type="InterPro" id="IPR010982">
    <property type="entry name" value="Lambda_DNA-bd_dom_sf"/>
</dbReference>
<dbReference type="PANTHER" id="PTHR46558">
    <property type="entry name" value="TRACRIPTIONAL REGULATORY PROTEIN-RELATED-RELATED"/>
    <property type="match status" value="1"/>
</dbReference>
<evidence type="ECO:0000256" key="1">
    <source>
        <dbReference type="ARBA" id="ARBA00023125"/>
    </source>
</evidence>
<dbReference type="RefSeq" id="WP_073409867.1">
    <property type="nucleotide sequence ID" value="NZ_FQWH01000006.1"/>
</dbReference>
<name>A0A1M5PZW1_FLAJO</name>
<dbReference type="PANTHER" id="PTHR46558:SF11">
    <property type="entry name" value="HTH-TYPE TRANSCRIPTIONAL REGULATOR XRE"/>
    <property type="match status" value="1"/>
</dbReference>
<organism evidence="4 5">
    <name type="scientific">Flavobacterium johnsoniae</name>
    <name type="common">Cytophaga johnsonae</name>
    <dbReference type="NCBI Taxonomy" id="986"/>
    <lineage>
        <taxon>Bacteria</taxon>
        <taxon>Pseudomonadati</taxon>
        <taxon>Bacteroidota</taxon>
        <taxon>Flavobacteriia</taxon>
        <taxon>Flavobacteriales</taxon>
        <taxon>Flavobacteriaceae</taxon>
        <taxon>Flavobacterium</taxon>
    </lineage>
</organism>
<keyword evidence="2" id="KW-0175">Coiled coil</keyword>
<dbReference type="PROSITE" id="PS50943">
    <property type="entry name" value="HTH_CROC1"/>
    <property type="match status" value="1"/>
</dbReference>
<dbReference type="Proteomes" id="UP000184112">
    <property type="component" value="Unassembled WGS sequence"/>
</dbReference>